<dbReference type="Gramene" id="C.cajan_16894.t">
    <property type="protein sequence ID" value="C.cajan_16894.t.cds1"/>
    <property type="gene ID" value="C.cajan_16894"/>
</dbReference>
<dbReference type="PANTHER" id="PTHR42648">
    <property type="entry name" value="TRANSPOSASE, PUTATIVE-RELATED"/>
    <property type="match status" value="1"/>
</dbReference>
<dbReference type="EMBL" id="CM003610">
    <property type="protein sequence ID" value="KYP62840.1"/>
    <property type="molecule type" value="Genomic_DNA"/>
</dbReference>
<dbReference type="Gene3D" id="3.30.420.10">
    <property type="entry name" value="Ribonuclease H-like superfamily/Ribonuclease H"/>
    <property type="match status" value="1"/>
</dbReference>
<gene>
    <name evidence="2" type="ORF">KK1_017397</name>
</gene>
<dbReference type="PANTHER" id="PTHR42648:SF28">
    <property type="entry name" value="TRANSPOSON-ENCODED PROTEIN WITH RIBONUCLEASE H-LIKE AND RETROVIRUS ZINC FINGER-LIKE DOMAINS"/>
    <property type="match status" value="1"/>
</dbReference>
<keyword evidence="3" id="KW-1185">Reference proteome</keyword>
<dbReference type="InterPro" id="IPR012337">
    <property type="entry name" value="RNaseH-like_sf"/>
</dbReference>
<sequence>MPYRLTFVSNKCFIQDMNHKKMIGTVEMEGGLYKFNKLLFDSSTPNKVVLSQTTIDSIFSNNPKFSFNCNKQPIDLWHYRLGHPSVDRLHMLKQSYPSITVDKQFVCETCHLAKQKKISFPHSDSHSLTTFALVHVDIWGPCAITSMHGHRYFLTIVDDHTRFVWVFLMRFKAET</sequence>
<dbReference type="Proteomes" id="UP000075243">
    <property type="component" value="Chromosome 8"/>
</dbReference>
<dbReference type="AlphaFoldDB" id="A0A151T714"/>
<dbReference type="InterPro" id="IPR039537">
    <property type="entry name" value="Retrotran_Ty1/copia-like"/>
</dbReference>
<evidence type="ECO:0000313" key="2">
    <source>
        <dbReference type="EMBL" id="KYP62840.1"/>
    </source>
</evidence>
<reference evidence="2 3" key="1">
    <citation type="journal article" date="2012" name="Nat. Biotechnol.">
        <title>Draft genome sequence of pigeonpea (Cajanus cajan), an orphan legume crop of resource-poor farmers.</title>
        <authorList>
            <person name="Varshney R.K."/>
            <person name="Chen W."/>
            <person name="Li Y."/>
            <person name="Bharti A.K."/>
            <person name="Saxena R.K."/>
            <person name="Schlueter J.A."/>
            <person name="Donoghue M.T."/>
            <person name="Azam S."/>
            <person name="Fan G."/>
            <person name="Whaley A.M."/>
            <person name="Farmer A.D."/>
            <person name="Sheridan J."/>
            <person name="Iwata A."/>
            <person name="Tuteja R."/>
            <person name="Penmetsa R.V."/>
            <person name="Wu W."/>
            <person name="Upadhyaya H.D."/>
            <person name="Yang S.P."/>
            <person name="Shah T."/>
            <person name="Saxena K.B."/>
            <person name="Michael T."/>
            <person name="McCombie W.R."/>
            <person name="Yang B."/>
            <person name="Zhang G."/>
            <person name="Yang H."/>
            <person name="Wang J."/>
            <person name="Spillane C."/>
            <person name="Cook D.R."/>
            <person name="May G.D."/>
            <person name="Xu X."/>
            <person name="Jackson S.A."/>
        </authorList>
    </citation>
    <scope>NUCLEOTIDE SEQUENCE [LARGE SCALE GENOMIC DNA]</scope>
    <source>
        <strain evidence="3">cv. Asha</strain>
    </source>
</reference>
<dbReference type="InterPro" id="IPR036397">
    <property type="entry name" value="RNaseH_sf"/>
</dbReference>
<evidence type="ECO:0000313" key="3">
    <source>
        <dbReference type="Proteomes" id="UP000075243"/>
    </source>
</evidence>
<name>A0A151T714_CAJCA</name>
<dbReference type="GO" id="GO:0003676">
    <property type="term" value="F:nucleic acid binding"/>
    <property type="evidence" value="ECO:0007669"/>
    <property type="project" value="InterPro"/>
</dbReference>
<dbReference type="InterPro" id="IPR025724">
    <property type="entry name" value="GAG-pre-integrase_dom"/>
</dbReference>
<evidence type="ECO:0000259" key="1">
    <source>
        <dbReference type="Pfam" id="PF13976"/>
    </source>
</evidence>
<dbReference type="SUPFAM" id="SSF53098">
    <property type="entry name" value="Ribonuclease H-like"/>
    <property type="match status" value="1"/>
</dbReference>
<proteinExistence type="predicted"/>
<organism evidence="2 3">
    <name type="scientific">Cajanus cajan</name>
    <name type="common">Pigeon pea</name>
    <name type="synonym">Cajanus indicus</name>
    <dbReference type="NCBI Taxonomy" id="3821"/>
    <lineage>
        <taxon>Eukaryota</taxon>
        <taxon>Viridiplantae</taxon>
        <taxon>Streptophyta</taxon>
        <taxon>Embryophyta</taxon>
        <taxon>Tracheophyta</taxon>
        <taxon>Spermatophyta</taxon>
        <taxon>Magnoliopsida</taxon>
        <taxon>eudicotyledons</taxon>
        <taxon>Gunneridae</taxon>
        <taxon>Pentapetalae</taxon>
        <taxon>rosids</taxon>
        <taxon>fabids</taxon>
        <taxon>Fabales</taxon>
        <taxon>Fabaceae</taxon>
        <taxon>Papilionoideae</taxon>
        <taxon>50 kb inversion clade</taxon>
        <taxon>NPAAA clade</taxon>
        <taxon>indigoferoid/millettioid clade</taxon>
        <taxon>Phaseoleae</taxon>
        <taxon>Cajanus</taxon>
    </lineage>
</organism>
<feature type="domain" description="GAG-pre-integrase" evidence="1">
    <location>
        <begin position="60"/>
        <end position="115"/>
    </location>
</feature>
<dbReference type="Pfam" id="PF13976">
    <property type="entry name" value="gag_pre-integrs"/>
    <property type="match status" value="1"/>
</dbReference>
<accession>A0A151T714</accession>
<protein>
    <submittedName>
        <fullName evidence="2">Retrovirus-related Pol polyprotein from transposon TNT 1-94</fullName>
    </submittedName>
</protein>